<protein>
    <submittedName>
        <fullName evidence="2">Putative lipoprotein</fullName>
    </submittedName>
</protein>
<dbReference type="EMBL" id="CP002158">
    <property type="protein sequence ID" value="ADL26979.1"/>
    <property type="molecule type" value="Genomic_DNA"/>
</dbReference>
<dbReference type="AlphaFoldDB" id="C9RRN3"/>
<evidence type="ECO:0000313" key="3">
    <source>
        <dbReference type="Proteomes" id="UP000000517"/>
    </source>
</evidence>
<reference evidence="3" key="2">
    <citation type="submission" date="2010-08" db="EMBL/GenBank/DDBJ databases">
        <title>Complete sequence of Fibrobacter succinogenes subsp. succinogenes S85.</title>
        <authorList>
            <person name="Durkin A.S."/>
            <person name="Nelson K.E."/>
            <person name="Morrison M."/>
            <person name="Forsberg C.W."/>
            <person name="Wilson D.B."/>
            <person name="Russell J.B."/>
            <person name="Cann I.K.O."/>
            <person name="Mackie R.I."/>
            <person name="White B.A."/>
        </authorList>
    </citation>
    <scope>NUCLEOTIDE SEQUENCE [LARGE SCALE GENOMIC DNA]</scope>
    <source>
        <strain evidence="3">ATCC 19169 / S85</strain>
    </source>
</reference>
<dbReference type="Proteomes" id="UP000001497">
    <property type="component" value="Chromosome"/>
</dbReference>
<dbReference type="EMBL" id="CP001792">
    <property type="protein sequence ID" value="ACX75219.1"/>
    <property type="molecule type" value="Genomic_DNA"/>
</dbReference>
<evidence type="ECO:0000313" key="1">
    <source>
        <dbReference type="EMBL" id="ACX75219.1"/>
    </source>
</evidence>
<sequence length="216" mass="25083">MNRVIVEKLLVFVMVFTISCFAVSKPMESVENYNILMVHGAYGWNEGFIWPHMPKSYWEDDYGMEDLWFQDHVEYGTIIGEDTIFANPKLSDVIKKLDEELPSAYDDTVYLGKANLGRYDSEDRLTYWLNKNIFEDDSSRKPRDSYIYHWRSFSNPANSSSNNAHELGDRKWNQGNLSFGNGGFGHRRTLMEEAQEVKAWGVSEIQNEIAHTSKEL</sequence>
<accession>C9RRN3</accession>
<dbReference type="HOGENOM" id="CLU_1276094_0_0_0"/>
<evidence type="ECO:0000313" key="4">
    <source>
        <dbReference type="Proteomes" id="UP000001497"/>
    </source>
</evidence>
<dbReference type="KEGG" id="fsc:FSU_2113"/>
<organism evidence="2 3">
    <name type="scientific">Fibrobacter succinogenes (strain ATCC 19169 / S85)</name>
    <dbReference type="NCBI Taxonomy" id="59374"/>
    <lineage>
        <taxon>Bacteria</taxon>
        <taxon>Pseudomonadati</taxon>
        <taxon>Fibrobacterota</taxon>
        <taxon>Fibrobacteria</taxon>
        <taxon>Fibrobacterales</taxon>
        <taxon>Fibrobacteraceae</taxon>
        <taxon>Fibrobacter</taxon>
    </lineage>
</organism>
<reference evidence="1 4" key="1">
    <citation type="submission" date="2009-10" db="EMBL/GenBank/DDBJ databases">
        <title>Complete sequence of Fibrobacter succinogenes subsp. succinogenes S85.</title>
        <authorList>
            <consortium name="US DOE Joint Genome Institute"/>
            <person name="Lucas S."/>
            <person name="Copeland A."/>
            <person name="Lapidus A."/>
            <person name="Glavina del Rio T."/>
            <person name="Tice H."/>
            <person name="Bruce D."/>
            <person name="Goodwin L."/>
            <person name="Pitluck S."/>
            <person name="Chertkov O."/>
            <person name="Detter J.C."/>
            <person name="Han C."/>
            <person name="Tapia R."/>
            <person name="Larimer F."/>
            <person name="Land M."/>
            <person name="Hauser L."/>
            <person name="Kyrpides N."/>
            <person name="Mikhailova N."/>
            <person name="Weimer P.J."/>
            <person name="Stevenson D.M."/>
            <person name="Boyum J."/>
            <person name="Brumm P.I."/>
            <person name="Mead D."/>
        </authorList>
    </citation>
    <scope>NUCLEOTIDE SEQUENCE [LARGE SCALE GENOMIC DNA]</scope>
    <source>
        <strain evidence="4">ATCC 19169 / S85</strain>
        <strain evidence="1">S85</strain>
    </source>
</reference>
<dbReference type="OrthoDB" id="9812742at2"/>
<dbReference type="RefSeq" id="WP_014546302.1">
    <property type="nucleotide sequence ID" value="NC_013410.1"/>
</dbReference>
<dbReference type="PROSITE" id="PS51257">
    <property type="entry name" value="PROKAR_LIPOPROTEIN"/>
    <property type="match status" value="1"/>
</dbReference>
<keyword evidence="4" id="KW-1185">Reference proteome</keyword>
<dbReference type="STRING" id="59374.FSU_2113"/>
<dbReference type="Proteomes" id="UP000000517">
    <property type="component" value="Chromosome"/>
</dbReference>
<reference evidence="2" key="3">
    <citation type="submission" date="2010-08" db="EMBL/GenBank/DDBJ databases">
        <authorList>
            <person name="Durkin A.S."/>
            <person name="Nelson K.E."/>
            <person name="Morrison M."/>
            <person name="Forsberg C.W."/>
            <person name="Wilson D.B."/>
            <person name="Russell J.B."/>
            <person name="Cann I.K.O."/>
            <person name="Mackie R.I."/>
            <person name="White B.A."/>
        </authorList>
    </citation>
    <scope>NUCLEOTIDE SEQUENCE</scope>
    <source>
        <strain evidence="2">S85</strain>
    </source>
</reference>
<evidence type="ECO:0000313" key="2">
    <source>
        <dbReference type="EMBL" id="ADL26979.1"/>
    </source>
</evidence>
<proteinExistence type="predicted"/>
<name>C9RRN3_FIBSS</name>
<keyword evidence="2" id="KW-0449">Lipoprotein</keyword>
<dbReference type="KEGG" id="fsu:Fisuc_1624"/>
<gene>
    <name evidence="1" type="ordered locus">Fisuc_1624</name>
    <name evidence="2" type="ordered locus">FSU_2113</name>
</gene>